<name>A0A5E8C4U7_9ASCO</name>
<comment type="pathway">
    <text evidence="1 7">Cofactor biosynthesis; thiamine diphosphate biosynthesis; thiamine diphosphate from thiamine: step 1/1.</text>
</comment>
<dbReference type="Proteomes" id="UP000398389">
    <property type="component" value="Unassembled WGS sequence"/>
</dbReference>
<dbReference type="NCBIfam" id="TIGR01378">
    <property type="entry name" value="thi_PPkinase"/>
    <property type="match status" value="1"/>
</dbReference>
<dbReference type="GO" id="GO:0005524">
    <property type="term" value="F:ATP binding"/>
    <property type="evidence" value="ECO:0007669"/>
    <property type="project" value="UniProtKB-UniRule"/>
</dbReference>
<evidence type="ECO:0000256" key="3">
    <source>
        <dbReference type="ARBA" id="ARBA00022679"/>
    </source>
</evidence>
<keyword evidence="3 7" id="KW-0808">Transferase</keyword>
<dbReference type="InterPro" id="IPR007371">
    <property type="entry name" value="TPK_catalytic"/>
</dbReference>
<comment type="similarity">
    <text evidence="2 7">Belongs to the thiamine pyrophosphokinase family.</text>
</comment>
<dbReference type="PANTHER" id="PTHR13622">
    <property type="entry name" value="THIAMIN PYROPHOSPHOKINASE"/>
    <property type="match status" value="1"/>
</dbReference>
<dbReference type="SUPFAM" id="SSF63999">
    <property type="entry name" value="Thiamin pyrophosphokinase, catalytic domain"/>
    <property type="match status" value="1"/>
</dbReference>
<dbReference type="Pfam" id="PF04263">
    <property type="entry name" value="TPK_catalytic"/>
    <property type="match status" value="1"/>
</dbReference>
<reference evidence="9 10" key="1">
    <citation type="submission" date="2019-09" db="EMBL/GenBank/DDBJ databases">
        <authorList>
            <person name="Brejova B."/>
        </authorList>
    </citation>
    <scope>NUCLEOTIDE SEQUENCE [LARGE SCALE GENOMIC DNA]</scope>
</reference>
<dbReference type="GO" id="GO:0006772">
    <property type="term" value="P:thiamine metabolic process"/>
    <property type="evidence" value="ECO:0007669"/>
    <property type="project" value="InterPro"/>
</dbReference>
<feature type="domain" description="Thiamin pyrophosphokinase thiamin-binding" evidence="8">
    <location>
        <begin position="230"/>
        <end position="295"/>
    </location>
</feature>
<evidence type="ECO:0000259" key="8">
    <source>
        <dbReference type="SMART" id="SM00983"/>
    </source>
</evidence>
<dbReference type="GeneID" id="43584831"/>
<evidence type="ECO:0000256" key="1">
    <source>
        <dbReference type="ARBA" id="ARBA00005078"/>
    </source>
</evidence>
<dbReference type="InterPro" id="IPR006282">
    <property type="entry name" value="Thi_PPkinase"/>
</dbReference>
<gene>
    <name evidence="9" type="ORF">SAPINGB_P006017</name>
</gene>
<dbReference type="GO" id="GO:0004788">
    <property type="term" value="F:thiamine diphosphokinase activity"/>
    <property type="evidence" value="ECO:0007669"/>
    <property type="project" value="UniProtKB-UniRule"/>
</dbReference>
<evidence type="ECO:0000256" key="5">
    <source>
        <dbReference type="ARBA" id="ARBA00022777"/>
    </source>
</evidence>
<dbReference type="SUPFAM" id="SSF63862">
    <property type="entry name" value="Thiamin pyrophosphokinase, substrate-binding domain"/>
    <property type="match status" value="1"/>
</dbReference>
<dbReference type="GO" id="GO:0030975">
    <property type="term" value="F:thiamine binding"/>
    <property type="evidence" value="ECO:0007669"/>
    <property type="project" value="UniProtKB-UniRule"/>
</dbReference>
<dbReference type="Gene3D" id="3.40.50.10240">
    <property type="entry name" value="Thiamin pyrophosphokinase, catalytic domain"/>
    <property type="match status" value="1"/>
</dbReference>
<dbReference type="SMART" id="SM00983">
    <property type="entry name" value="TPK_B1_binding"/>
    <property type="match status" value="1"/>
</dbReference>
<dbReference type="RefSeq" id="XP_031856622.1">
    <property type="nucleotide sequence ID" value="XM_032000731.1"/>
</dbReference>
<keyword evidence="4 7" id="KW-0547">Nucleotide-binding</keyword>
<evidence type="ECO:0000256" key="2">
    <source>
        <dbReference type="ARBA" id="ARBA00006785"/>
    </source>
</evidence>
<evidence type="ECO:0000256" key="7">
    <source>
        <dbReference type="PIRNR" id="PIRNR031057"/>
    </source>
</evidence>
<organism evidence="9 10">
    <name type="scientific">Magnusiomyces paraingens</name>
    <dbReference type="NCBI Taxonomy" id="2606893"/>
    <lineage>
        <taxon>Eukaryota</taxon>
        <taxon>Fungi</taxon>
        <taxon>Dikarya</taxon>
        <taxon>Ascomycota</taxon>
        <taxon>Saccharomycotina</taxon>
        <taxon>Dipodascomycetes</taxon>
        <taxon>Dipodascales</taxon>
        <taxon>Dipodascaceae</taxon>
        <taxon>Magnusiomyces</taxon>
    </lineage>
</organism>
<dbReference type="Pfam" id="PF04265">
    <property type="entry name" value="TPK_B1_binding"/>
    <property type="match status" value="1"/>
</dbReference>
<dbReference type="InterPro" id="IPR016966">
    <property type="entry name" value="Thiamin_pyrophosphokinase_euk"/>
</dbReference>
<dbReference type="InterPro" id="IPR036371">
    <property type="entry name" value="TPK_B1-bd_sf"/>
</dbReference>
<proteinExistence type="inferred from homology"/>
<dbReference type="FunFam" id="2.60.120.320:FF:000001">
    <property type="entry name" value="Thiamine pyrophosphokinase"/>
    <property type="match status" value="1"/>
</dbReference>
<dbReference type="InterPro" id="IPR036759">
    <property type="entry name" value="TPK_catalytic_sf"/>
</dbReference>
<dbReference type="EMBL" id="CABVLU010000005">
    <property type="protein sequence ID" value="VVT58060.1"/>
    <property type="molecule type" value="Genomic_DNA"/>
</dbReference>
<dbReference type="AlphaFoldDB" id="A0A5E8C4U7"/>
<evidence type="ECO:0000313" key="10">
    <source>
        <dbReference type="Proteomes" id="UP000398389"/>
    </source>
</evidence>
<accession>A0A5E8C4U7</accession>
<dbReference type="UniPathway" id="UPA00060">
    <property type="reaction ID" value="UER00597"/>
</dbReference>
<keyword evidence="6 7" id="KW-0067">ATP-binding</keyword>
<sequence length="318" mass="35568">MSKETENFYDPAQFLLEKEGGDRTVLVILNMPISDSRACEVTPGDNGRESRPQDLNIFEKLWAFCKYRVCADGGSNRLYSYFKHDKKRREKFLPDFIAGDLDSARPRVLKYYAARGVDVIGDSDQYSTDLMKCIKLAEERWFSDSSSHSVPFKVIAFGALGGRVDQSFHSLHHLYISQEGGNHPAAIEAAQQTGEIDMRYEKNRATVSHQLTLVSVTSTNANVTLLVPGGVSARISTPTRVLGPAVGIIPLSGPTRLTTSGLEYDVHEWATAFGGLVSTSNYLREEEVRIDSEPLPVVFTVEIRMWYKDEEDKSSEEE</sequence>
<dbReference type="PANTHER" id="PTHR13622:SF8">
    <property type="entry name" value="THIAMIN PYROPHOSPHOKINASE 1"/>
    <property type="match status" value="1"/>
</dbReference>
<evidence type="ECO:0000313" key="9">
    <source>
        <dbReference type="EMBL" id="VVT58060.1"/>
    </source>
</evidence>
<dbReference type="PIRSF" id="PIRSF031057">
    <property type="entry name" value="Thiamin_pyrophosphokinase"/>
    <property type="match status" value="1"/>
</dbReference>
<comment type="catalytic activity">
    <reaction evidence="7">
        <text>thiamine + ATP = thiamine diphosphate + AMP + H(+)</text>
        <dbReference type="Rhea" id="RHEA:11576"/>
        <dbReference type="ChEBI" id="CHEBI:15378"/>
        <dbReference type="ChEBI" id="CHEBI:18385"/>
        <dbReference type="ChEBI" id="CHEBI:30616"/>
        <dbReference type="ChEBI" id="CHEBI:58937"/>
        <dbReference type="ChEBI" id="CHEBI:456215"/>
    </reaction>
</comment>
<protein>
    <recommendedName>
        <fullName evidence="7">Thiamine pyrophosphokinase</fullName>
        <ecNumber evidence="7">2.7.6.2</ecNumber>
    </recommendedName>
</protein>
<dbReference type="GO" id="GO:0016301">
    <property type="term" value="F:kinase activity"/>
    <property type="evidence" value="ECO:0007669"/>
    <property type="project" value="UniProtKB-UniRule"/>
</dbReference>
<dbReference type="CDD" id="cd07995">
    <property type="entry name" value="TPK"/>
    <property type="match status" value="1"/>
</dbReference>
<dbReference type="InterPro" id="IPR007373">
    <property type="entry name" value="Thiamin_PyroPKinase_B1-bd"/>
</dbReference>
<dbReference type="Gene3D" id="2.60.120.320">
    <property type="entry name" value="Thiamin pyrophosphokinase, thiamin-binding domain"/>
    <property type="match status" value="1"/>
</dbReference>
<dbReference type="OrthoDB" id="25149at2759"/>
<dbReference type="GO" id="GO:0009229">
    <property type="term" value="P:thiamine diphosphate biosynthetic process"/>
    <property type="evidence" value="ECO:0007669"/>
    <property type="project" value="UniProtKB-UniRule"/>
</dbReference>
<keyword evidence="5 7" id="KW-0418">Kinase</keyword>
<keyword evidence="10" id="KW-1185">Reference proteome</keyword>
<evidence type="ECO:0000256" key="4">
    <source>
        <dbReference type="ARBA" id="ARBA00022741"/>
    </source>
</evidence>
<evidence type="ECO:0000256" key="6">
    <source>
        <dbReference type="ARBA" id="ARBA00022840"/>
    </source>
</evidence>
<dbReference type="EC" id="2.7.6.2" evidence="7"/>